<proteinExistence type="predicted"/>
<feature type="region of interest" description="Disordered" evidence="6">
    <location>
        <begin position="282"/>
        <end position="326"/>
    </location>
</feature>
<evidence type="ECO:0000256" key="2">
    <source>
        <dbReference type="ARBA" id="ARBA00022704"/>
    </source>
</evidence>
<reference evidence="9 10" key="1">
    <citation type="journal article" date="2021" name="Sci. Rep.">
        <title>Chromosome anchoring in Senegalese sole (Solea senegalensis) reveals sex-associated markers and genome rearrangements in flatfish.</title>
        <authorList>
            <person name="Guerrero-Cozar I."/>
            <person name="Gomez-Garrido J."/>
            <person name="Berbel C."/>
            <person name="Martinez-Blanch J.F."/>
            <person name="Alioto T."/>
            <person name="Claros M.G."/>
            <person name="Gagnaire P.A."/>
            <person name="Manchado M."/>
        </authorList>
    </citation>
    <scope>NUCLEOTIDE SEQUENCE [LARGE SCALE GENOMIC DNA]</scope>
    <source>
        <strain evidence="9">Sse05_10M</strain>
    </source>
</reference>
<dbReference type="Pfam" id="PF00031">
    <property type="entry name" value="Cystatin"/>
    <property type="match status" value="2"/>
</dbReference>
<dbReference type="CDD" id="cd00042">
    <property type="entry name" value="CY"/>
    <property type="match status" value="1"/>
</dbReference>
<evidence type="ECO:0000256" key="5">
    <source>
        <dbReference type="ARBA" id="ARBA00023180"/>
    </source>
</evidence>
<name>A0AAV6SBX5_SOLSE</name>
<dbReference type="PANTHER" id="PTHR13814:SF12">
    <property type="entry name" value="KININOGEN-1"/>
    <property type="match status" value="1"/>
</dbReference>
<dbReference type="GO" id="GO:0030195">
    <property type="term" value="P:negative regulation of blood coagulation"/>
    <property type="evidence" value="ECO:0007669"/>
    <property type="project" value="TreeGrafter"/>
</dbReference>
<organism evidence="9 10">
    <name type="scientific">Solea senegalensis</name>
    <name type="common">Senegalese sole</name>
    <dbReference type="NCBI Taxonomy" id="28829"/>
    <lineage>
        <taxon>Eukaryota</taxon>
        <taxon>Metazoa</taxon>
        <taxon>Chordata</taxon>
        <taxon>Craniata</taxon>
        <taxon>Vertebrata</taxon>
        <taxon>Euteleostomi</taxon>
        <taxon>Actinopterygii</taxon>
        <taxon>Neopterygii</taxon>
        <taxon>Teleostei</taxon>
        <taxon>Neoteleostei</taxon>
        <taxon>Acanthomorphata</taxon>
        <taxon>Carangaria</taxon>
        <taxon>Pleuronectiformes</taxon>
        <taxon>Pleuronectoidei</taxon>
        <taxon>Soleidae</taxon>
        <taxon>Solea</taxon>
    </lineage>
</organism>
<dbReference type="GO" id="GO:0072562">
    <property type="term" value="C:blood microparticle"/>
    <property type="evidence" value="ECO:0007669"/>
    <property type="project" value="TreeGrafter"/>
</dbReference>
<feature type="signal peptide" evidence="7">
    <location>
        <begin position="1"/>
        <end position="21"/>
    </location>
</feature>
<evidence type="ECO:0000259" key="8">
    <source>
        <dbReference type="PROSITE" id="PS51647"/>
    </source>
</evidence>
<keyword evidence="2" id="KW-0789">Thiol protease inhibitor</keyword>
<dbReference type="EMBL" id="JAGKHQ010000006">
    <property type="protein sequence ID" value="KAG7514365.1"/>
    <property type="molecule type" value="Genomic_DNA"/>
</dbReference>
<dbReference type="GO" id="GO:0007204">
    <property type="term" value="P:positive regulation of cytosolic calcium ion concentration"/>
    <property type="evidence" value="ECO:0007669"/>
    <property type="project" value="TreeGrafter"/>
</dbReference>
<keyword evidence="1" id="KW-0646">Protease inhibitor</keyword>
<keyword evidence="3 7" id="KW-0732">Signal</keyword>
<evidence type="ECO:0000256" key="4">
    <source>
        <dbReference type="ARBA" id="ARBA00023157"/>
    </source>
</evidence>
<sequence length="367" mass="40092">MNRGVGLCVLGLLCLHSFVLGEDAAARFCDDPAVEKAVFSAMHKFNDRLSSGHKLALFQILSASNAENSTGSLYSLHFTSRRSDCEAGSKRPWTDCQYLSTGRKKPMACNATVYMTDTETDTEQVECHLDDYVVPEKVHCLGCQEEINVNSDDLKVPLSLSISKYNSISNSTHLFTIHDIGHATRQVVAGFRYKVKFDMRKTTCAKDTHKELSELCVIDEADVEFSNCNSTVDVAPWRLEPALVHVECEAGPLPPVVFSKRRPPGWSPLREFLYPTAFATATPSPATSQVPSPSKASAKEEESSEEDINTTASPSAAPEAVNGNRFHCPSKPWKPFHPVNPTVTVTVDVVAIEPTGGKDLSDGDLLA</sequence>
<feature type="chain" id="PRO_5044715237" evidence="7">
    <location>
        <begin position="22"/>
        <end position="367"/>
    </location>
</feature>
<dbReference type="EMBL" id="JAGKHQ010000006">
    <property type="protein sequence ID" value="KAG7514363.1"/>
    <property type="molecule type" value="Genomic_DNA"/>
</dbReference>
<accession>A0AAV6SBX5</accession>
<protein>
    <submittedName>
        <fullName evidence="9">Kininogen-1-like</fullName>
    </submittedName>
</protein>
<dbReference type="InterPro" id="IPR000010">
    <property type="entry name" value="Cystatin_dom"/>
</dbReference>
<dbReference type="PROSITE" id="PS51647">
    <property type="entry name" value="CYSTATIN_KININOGEN"/>
    <property type="match status" value="2"/>
</dbReference>
<keyword evidence="5" id="KW-0325">Glycoprotein</keyword>
<evidence type="ECO:0000313" key="9">
    <source>
        <dbReference type="EMBL" id="KAG7514363.1"/>
    </source>
</evidence>
<feature type="domain" description="Cystatin kininogen-type" evidence="8">
    <location>
        <begin position="29"/>
        <end position="133"/>
    </location>
</feature>
<keyword evidence="4" id="KW-1015">Disulfide bond</keyword>
<dbReference type="SMART" id="SM00043">
    <property type="entry name" value="CY"/>
    <property type="match status" value="2"/>
</dbReference>
<feature type="compositionally biased region" description="Low complexity" evidence="6">
    <location>
        <begin position="282"/>
        <end position="296"/>
    </location>
</feature>
<dbReference type="GO" id="GO:0004869">
    <property type="term" value="F:cysteine-type endopeptidase inhibitor activity"/>
    <property type="evidence" value="ECO:0007669"/>
    <property type="project" value="UniProtKB-KW"/>
</dbReference>
<comment type="caution">
    <text evidence="9">The sequence shown here is derived from an EMBL/GenBank/DDBJ whole genome shotgun (WGS) entry which is preliminary data.</text>
</comment>
<feature type="domain" description="Cystatin kininogen-type" evidence="8">
    <location>
        <begin position="149"/>
        <end position="254"/>
    </location>
</feature>
<keyword evidence="10" id="KW-1185">Reference proteome</keyword>
<dbReference type="Proteomes" id="UP000693946">
    <property type="component" value="Linkage Group LG14"/>
</dbReference>
<dbReference type="PANTHER" id="PTHR13814">
    <property type="entry name" value="FETUIN"/>
    <property type="match status" value="1"/>
</dbReference>
<dbReference type="AlphaFoldDB" id="A0AAV6SBX5"/>
<evidence type="ECO:0000256" key="3">
    <source>
        <dbReference type="ARBA" id="ARBA00022729"/>
    </source>
</evidence>
<dbReference type="InterPro" id="IPR027358">
    <property type="entry name" value="Kininogen-type_cystatin_dom"/>
</dbReference>
<dbReference type="FunFam" id="3.10.450.10:FF:000002">
    <property type="entry name" value="Kininogen 1"/>
    <property type="match status" value="1"/>
</dbReference>
<evidence type="ECO:0000256" key="1">
    <source>
        <dbReference type="ARBA" id="ARBA00022690"/>
    </source>
</evidence>
<reference evidence="9" key="2">
    <citation type="submission" date="2021-03" db="EMBL/GenBank/DDBJ databases">
        <authorList>
            <person name="Guerrero-Cozar I."/>
            <person name="Gomez-Garrido J."/>
            <person name="Berbel C."/>
            <person name="Martinez-Blanch J.F."/>
            <person name="Alioto T."/>
            <person name="Claros M.G."/>
            <person name="Gagnaire P.A."/>
            <person name="Manchado M."/>
        </authorList>
    </citation>
    <scope>NUCLEOTIDE SEQUENCE</scope>
    <source>
        <strain evidence="9">Sse05_10M</strain>
        <tissue evidence="9">Blood</tissue>
    </source>
</reference>
<evidence type="ECO:0000256" key="7">
    <source>
        <dbReference type="SAM" id="SignalP"/>
    </source>
</evidence>
<dbReference type="InterPro" id="IPR050735">
    <property type="entry name" value="Kininogen_Fetuin_HRG"/>
</dbReference>
<evidence type="ECO:0000256" key="6">
    <source>
        <dbReference type="SAM" id="MobiDB-lite"/>
    </source>
</evidence>
<evidence type="ECO:0000313" key="10">
    <source>
        <dbReference type="Proteomes" id="UP000693946"/>
    </source>
</evidence>
<gene>
    <name evidence="9" type="ORF">JOB18_031592</name>
</gene>